<dbReference type="Gene3D" id="3.90.180.10">
    <property type="entry name" value="Medium-chain alcohol dehydrogenases, catalytic domain"/>
    <property type="match status" value="2"/>
</dbReference>
<keyword evidence="7" id="KW-0520">NAD</keyword>
<dbReference type="PANTHER" id="PTHR43880">
    <property type="entry name" value="ALCOHOL DEHYDROGENASE"/>
    <property type="match status" value="1"/>
</dbReference>
<gene>
    <name evidence="11" type="ORF">RJ639_007607</name>
</gene>
<evidence type="ECO:0000313" key="11">
    <source>
        <dbReference type="EMBL" id="KAK3016287.1"/>
    </source>
</evidence>
<feature type="transmembrane region" description="Helical" evidence="8">
    <location>
        <begin position="272"/>
        <end position="292"/>
    </location>
</feature>
<evidence type="ECO:0000256" key="1">
    <source>
        <dbReference type="ARBA" id="ARBA00001947"/>
    </source>
</evidence>
<proteinExistence type="inferred from homology"/>
<dbReference type="Gene3D" id="3.40.50.720">
    <property type="entry name" value="NAD(P)-binding Rossmann-like Domain"/>
    <property type="match status" value="1"/>
</dbReference>
<dbReference type="FunFam" id="3.40.50.720:FF:000003">
    <property type="entry name" value="S-(hydroxymethyl)glutathione dehydrogenase"/>
    <property type="match status" value="1"/>
</dbReference>
<keyword evidence="6" id="KW-0560">Oxidoreductase</keyword>
<keyword evidence="8" id="KW-1133">Transmembrane helix</keyword>
<dbReference type="InterPro" id="IPR011032">
    <property type="entry name" value="GroES-like_sf"/>
</dbReference>
<dbReference type="GO" id="GO:0046294">
    <property type="term" value="P:formaldehyde catabolic process"/>
    <property type="evidence" value="ECO:0007669"/>
    <property type="project" value="TreeGrafter"/>
</dbReference>
<evidence type="ECO:0000256" key="5">
    <source>
        <dbReference type="ARBA" id="ARBA00022833"/>
    </source>
</evidence>
<dbReference type="InterPro" id="IPR036291">
    <property type="entry name" value="NAD(P)-bd_dom_sf"/>
</dbReference>
<comment type="caution">
    <text evidence="11">The sequence shown here is derived from an EMBL/GenBank/DDBJ whole genome shotgun (WGS) entry which is preliminary data.</text>
</comment>
<keyword evidence="5" id="KW-0862">Zinc</keyword>
<dbReference type="AlphaFoldDB" id="A0AA88VW31"/>
<evidence type="ECO:0000259" key="9">
    <source>
        <dbReference type="Pfam" id="PF00107"/>
    </source>
</evidence>
<dbReference type="SUPFAM" id="SSF50129">
    <property type="entry name" value="GroES-like"/>
    <property type="match status" value="2"/>
</dbReference>
<dbReference type="InterPro" id="IPR013154">
    <property type="entry name" value="ADH-like_N"/>
</dbReference>
<dbReference type="FunFam" id="3.90.180.10:FF:000007">
    <property type="entry name" value="Alcohol dehydrogenase 6"/>
    <property type="match status" value="1"/>
</dbReference>
<comment type="cofactor">
    <cofactor evidence="1">
        <name>Zn(2+)</name>
        <dbReference type="ChEBI" id="CHEBI:29105"/>
    </cofactor>
</comment>
<evidence type="ECO:0000256" key="6">
    <source>
        <dbReference type="ARBA" id="ARBA00023002"/>
    </source>
</evidence>
<sequence length="420" mass="45844">MGSNCPSETAGKPIKCKAAVGRKPGEPLVIEEIEVDFPKAWEVRIKILCTSLCHTDFTFWKMTSGPVSLFPRIFGHEAVGAVESVGEHVKEVSQGDLVVPFFQRNCEECRDCKSNKGNACSIFPIQFYGGMPRDGTSRFRGSSGEALHHFLSVSSFSEYTVVDVTHVVKITQEVPVDKACLLSCGVTTGVGACWKVSQVEEGSTVAIFGLGAVGLAVAEGARLCGASKIIGVDLNPDKFEIGKMFGVTDFVNPASCVEKSVCEVCLSLPPRFLFHFLFSFSLSFFGLCRLLVFNDQVIREMTDGGADYCFECIGLASLMQEAFNSSRPAWGKTVILGVEMQGLQLLVNPYELLEGRTVAGSLFGGAKAKSDIPMLAQKYLNRELCLDGFISHEVCFEDINKAFDLLHQGKSLRCIIWMDK</sequence>
<comment type="similarity">
    <text evidence="2">Belongs to the zinc-containing alcohol dehydrogenase family. Class-III subfamily.</text>
</comment>
<dbReference type="Pfam" id="PF08240">
    <property type="entry name" value="ADH_N"/>
    <property type="match status" value="1"/>
</dbReference>
<evidence type="ECO:0000256" key="8">
    <source>
        <dbReference type="SAM" id="Phobius"/>
    </source>
</evidence>
<comment type="subunit">
    <text evidence="3">Homodimer.</text>
</comment>
<evidence type="ECO:0008006" key="13">
    <source>
        <dbReference type="Google" id="ProtNLM"/>
    </source>
</evidence>
<evidence type="ECO:0000313" key="12">
    <source>
        <dbReference type="Proteomes" id="UP001188597"/>
    </source>
</evidence>
<feature type="domain" description="Alcohol dehydrogenase-like N-terminal" evidence="10">
    <location>
        <begin position="42"/>
        <end position="171"/>
    </location>
</feature>
<dbReference type="SUPFAM" id="SSF51735">
    <property type="entry name" value="NAD(P)-binding Rossmann-fold domains"/>
    <property type="match status" value="1"/>
</dbReference>
<accession>A0AA88VW31</accession>
<dbReference type="Pfam" id="PF00107">
    <property type="entry name" value="ADH_zinc_N"/>
    <property type="match status" value="1"/>
</dbReference>
<protein>
    <recommendedName>
        <fullName evidence="13">Alcohol dehydrogenase</fullName>
    </recommendedName>
</protein>
<dbReference type="GO" id="GO:0051903">
    <property type="term" value="F:S-(hydroxymethyl)glutathione dehydrogenase [NAD(P)+] activity"/>
    <property type="evidence" value="ECO:0007669"/>
    <property type="project" value="TreeGrafter"/>
</dbReference>
<dbReference type="EMBL" id="JAVXUP010001076">
    <property type="protein sequence ID" value="KAK3016287.1"/>
    <property type="molecule type" value="Genomic_DNA"/>
</dbReference>
<evidence type="ECO:0000256" key="7">
    <source>
        <dbReference type="ARBA" id="ARBA00023027"/>
    </source>
</evidence>
<keyword evidence="8" id="KW-0472">Membrane</keyword>
<reference evidence="11" key="1">
    <citation type="submission" date="2022-12" db="EMBL/GenBank/DDBJ databases">
        <title>Draft genome assemblies for two species of Escallonia (Escalloniales).</title>
        <authorList>
            <person name="Chanderbali A."/>
            <person name="Dervinis C."/>
            <person name="Anghel I."/>
            <person name="Soltis D."/>
            <person name="Soltis P."/>
            <person name="Zapata F."/>
        </authorList>
    </citation>
    <scope>NUCLEOTIDE SEQUENCE</scope>
    <source>
        <strain evidence="11">UCBG64.0493</strain>
        <tissue evidence="11">Leaf</tissue>
    </source>
</reference>
<organism evidence="11 12">
    <name type="scientific">Escallonia herrerae</name>
    <dbReference type="NCBI Taxonomy" id="1293975"/>
    <lineage>
        <taxon>Eukaryota</taxon>
        <taxon>Viridiplantae</taxon>
        <taxon>Streptophyta</taxon>
        <taxon>Embryophyta</taxon>
        <taxon>Tracheophyta</taxon>
        <taxon>Spermatophyta</taxon>
        <taxon>Magnoliopsida</taxon>
        <taxon>eudicotyledons</taxon>
        <taxon>Gunneridae</taxon>
        <taxon>Pentapetalae</taxon>
        <taxon>asterids</taxon>
        <taxon>campanulids</taxon>
        <taxon>Escalloniales</taxon>
        <taxon>Escalloniaceae</taxon>
        <taxon>Escallonia</taxon>
    </lineage>
</organism>
<keyword evidence="12" id="KW-1185">Reference proteome</keyword>
<dbReference type="GO" id="GO:0005829">
    <property type="term" value="C:cytosol"/>
    <property type="evidence" value="ECO:0007669"/>
    <property type="project" value="TreeGrafter"/>
</dbReference>
<dbReference type="GO" id="GO:0008270">
    <property type="term" value="F:zinc ion binding"/>
    <property type="evidence" value="ECO:0007669"/>
    <property type="project" value="TreeGrafter"/>
</dbReference>
<feature type="domain" description="Alcohol dehydrogenase-like C-terminal" evidence="9">
    <location>
        <begin position="296"/>
        <end position="372"/>
    </location>
</feature>
<evidence type="ECO:0000256" key="3">
    <source>
        <dbReference type="ARBA" id="ARBA00011738"/>
    </source>
</evidence>
<evidence type="ECO:0000256" key="4">
    <source>
        <dbReference type="ARBA" id="ARBA00022723"/>
    </source>
</evidence>
<dbReference type="InterPro" id="IPR013149">
    <property type="entry name" value="ADH-like_C"/>
</dbReference>
<evidence type="ECO:0000259" key="10">
    <source>
        <dbReference type="Pfam" id="PF08240"/>
    </source>
</evidence>
<name>A0AA88VW31_9ASTE</name>
<keyword evidence="8" id="KW-0812">Transmembrane</keyword>
<keyword evidence="4" id="KW-0479">Metal-binding</keyword>
<evidence type="ECO:0000256" key="2">
    <source>
        <dbReference type="ARBA" id="ARBA00010902"/>
    </source>
</evidence>
<dbReference type="Proteomes" id="UP001188597">
    <property type="component" value="Unassembled WGS sequence"/>
</dbReference>
<dbReference type="PANTHER" id="PTHR43880:SF10">
    <property type="entry name" value="ALCOHOL DEHYDROGENASE-LIKE 2"/>
    <property type="match status" value="1"/>
</dbReference>